<organism evidence="2">
    <name type="scientific">marine sediment metagenome</name>
    <dbReference type="NCBI Taxonomy" id="412755"/>
    <lineage>
        <taxon>unclassified sequences</taxon>
        <taxon>metagenomes</taxon>
        <taxon>ecological metagenomes</taxon>
    </lineage>
</organism>
<proteinExistence type="predicted"/>
<comment type="caution">
    <text evidence="2">The sequence shown here is derived from an EMBL/GenBank/DDBJ whole genome shotgun (WGS) entry which is preliminary data.</text>
</comment>
<evidence type="ECO:0000256" key="1">
    <source>
        <dbReference type="SAM" id="MobiDB-lite"/>
    </source>
</evidence>
<reference evidence="2" key="1">
    <citation type="journal article" date="2015" name="Nature">
        <title>Complex archaea that bridge the gap between prokaryotes and eukaryotes.</title>
        <authorList>
            <person name="Spang A."/>
            <person name="Saw J.H."/>
            <person name="Jorgensen S.L."/>
            <person name="Zaremba-Niedzwiedzka K."/>
            <person name="Martijn J."/>
            <person name="Lind A.E."/>
            <person name="van Eijk R."/>
            <person name="Schleper C."/>
            <person name="Guy L."/>
            <person name="Ettema T.J."/>
        </authorList>
    </citation>
    <scope>NUCLEOTIDE SEQUENCE</scope>
</reference>
<protein>
    <submittedName>
        <fullName evidence="2">Uncharacterized protein</fullName>
    </submittedName>
</protein>
<accession>A0A0F9GLE9</accession>
<feature type="region of interest" description="Disordered" evidence="1">
    <location>
        <begin position="39"/>
        <end position="64"/>
    </location>
</feature>
<sequence length="64" mass="7305">METKPPQGLSLEDIQNLIGKVVLENLDLGKQLQWYQKQTSFSESTVEPLEEEAPSDLSKEEQEE</sequence>
<dbReference type="EMBL" id="LAZR01017631">
    <property type="protein sequence ID" value="KKL99623.1"/>
    <property type="molecule type" value="Genomic_DNA"/>
</dbReference>
<evidence type="ECO:0000313" key="2">
    <source>
        <dbReference type="EMBL" id="KKL99623.1"/>
    </source>
</evidence>
<dbReference type="AlphaFoldDB" id="A0A0F9GLE9"/>
<name>A0A0F9GLE9_9ZZZZ</name>
<gene>
    <name evidence="2" type="ORF">LCGC14_1812570</name>
</gene>